<protein>
    <submittedName>
        <fullName evidence="3">Uncharacterized lipoprotein NlpE involved in copper resistance</fullName>
    </submittedName>
</protein>
<dbReference type="Proteomes" id="UP000198635">
    <property type="component" value="Unassembled WGS sequence"/>
</dbReference>
<dbReference type="Gene3D" id="2.40.128.270">
    <property type="match status" value="1"/>
</dbReference>
<dbReference type="AlphaFoldDB" id="A0A1I3W9E8"/>
<feature type="chain" id="PRO_5011447396" evidence="1">
    <location>
        <begin position="24"/>
        <end position="251"/>
    </location>
</feature>
<accession>A0A1I3W9E8</accession>
<name>A0A1I3W9E8_9BACT</name>
<evidence type="ECO:0000259" key="2">
    <source>
        <dbReference type="Pfam" id="PF03724"/>
    </source>
</evidence>
<dbReference type="STRING" id="52560.SAMN04488082_112105"/>
<feature type="domain" description="DUF306" evidence="2">
    <location>
        <begin position="144"/>
        <end position="247"/>
    </location>
</feature>
<dbReference type="InterPro" id="IPR038670">
    <property type="entry name" value="HslJ-like_sf"/>
</dbReference>
<organism evidence="3 4">
    <name type="scientific">Desulfomicrobium apsheronum</name>
    <dbReference type="NCBI Taxonomy" id="52560"/>
    <lineage>
        <taxon>Bacteria</taxon>
        <taxon>Pseudomonadati</taxon>
        <taxon>Thermodesulfobacteriota</taxon>
        <taxon>Desulfovibrionia</taxon>
        <taxon>Desulfovibrionales</taxon>
        <taxon>Desulfomicrobiaceae</taxon>
        <taxon>Desulfomicrobium</taxon>
    </lineage>
</organism>
<dbReference type="InterPro" id="IPR005184">
    <property type="entry name" value="DUF306_Meta_HslJ"/>
</dbReference>
<evidence type="ECO:0000256" key="1">
    <source>
        <dbReference type="SAM" id="SignalP"/>
    </source>
</evidence>
<sequence>MKKLILMTIFACTALLGCMHAHGVHSSRDSLDWAGIYVGTLPCADCPGIHTTMTLNPDQTYVLVTRYLDKKDGTFEQKGVFSWSPDGAAIILDDDKSSSYKVGENVLFHLDMTGQVITGDLAENYLLRKQTATTLDLTGKCILDTRWRLVELFGKPVTESERFPFIHLHSKEGRISGFGGCNSISGPYELKAGNRIRFTNLASTMMACPDMDMEQEFFEMLAMTDNFACDGKTLALHKARMAPLARFVAVP</sequence>
<keyword evidence="3" id="KW-0449">Lipoprotein</keyword>
<reference evidence="4" key="1">
    <citation type="submission" date="2016-10" db="EMBL/GenBank/DDBJ databases">
        <authorList>
            <person name="Varghese N."/>
            <person name="Submissions S."/>
        </authorList>
    </citation>
    <scope>NUCLEOTIDE SEQUENCE [LARGE SCALE GENOMIC DNA]</scope>
    <source>
        <strain evidence="4">DSM 5918</strain>
    </source>
</reference>
<proteinExistence type="predicted"/>
<dbReference type="InterPro" id="IPR007298">
    <property type="entry name" value="Cu-R_lipoprotein_NlpE"/>
</dbReference>
<dbReference type="PANTHER" id="PTHR35535:SF1">
    <property type="entry name" value="HEAT SHOCK PROTEIN HSLJ"/>
    <property type="match status" value="1"/>
</dbReference>
<dbReference type="RefSeq" id="WP_092376026.1">
    <property type="nucleotide sequence ID" value="NZ_FORX01000012.1"/>
</dbReference>
<dbReference type="Pfam" id="PF03724">
    <property type="entry name" value="META"/>
    <property type="match status" value="1"/>
</dbReference>
<dbReference type="PANTHER" id="PTHR35535">
    <property type="entry name" value="HEAT SHOCK PROTEIN HSLJ"/>
    <property type="match status" value="1"/>
</dbReference>
<dbReference type="PROSITE" id="PS51257">
    <property type="entry name" value="PROKAR_LIPOPROTEIN"/>
    <property type="match status" value="1"/>
</dbReference>
<evidence type="ECO:0000313" key="4">
    <source>
        <dbReference type="Proteomes" id="UP000198635"/>
    </source>
</evidence>
<gene>
    <name evidence="3" type="ORF">SAMN04488082_112105</name>
</gene>
<feature type="signal peptide" evidence="1">
    <location>
        <begin position="1"/>
        <end position="23"/>
    </location>
</feature>
<dbReference type="OrthoDB" id="423130at2"/>
<keyword evidence="1" id="KW-0732">Signal</keyword>
<dbReference type="Pfam" id="PF04170">
    <property type="entry name" value="NlpE"/>
    <property type="match status" value="1"/>
</dbReference>
<keyword evidence="4" id="KW-1185">Reference proteome</keyword>
<dbReference type="EMBL" id="FORX01000012">
    <property type="protein sequence ID" value="SFK04294.1"/>
    <property type="molecule type" value="Genomic_DNA"/>
</dbReference>
<dbReference type="InterPro" id="IPR053147">
    <property type="entry name" value="Hsp_HslJ-like"/>
</dbReference>
<evidence type="ECO:0000313" key="3">
    <source>
        <dbReference type="EMBL" id="SFK04294.1"/>
    </source>
</evidence>
<dbReference type="Gene3D" id="2.40.128.640">
    <property type="match status" value="1"/>
</dbReference>